<evidence type="ECO:0000256" key="3">
    <source>
        <dbReference type="ARBA" id="ARBA00022475"/>
    </source>
</evidence>
<comment type="subcellular location">
    <subcellularLocation>
        <location evidence="1">Cell membrane</location>
        <topology evidence="1">Multi-pass membrane protein</topology>
    </subcellularLocation>
</comment>
<dbReference type="PANTHER" id="PTHR43663:SF2">
    <property type="entry name" value="CHROMATE TRANSPORT PROTEIN-RELATED"/>
    <property type="match status" value="1"/>
</dbReference>
<evidence type="ECO:0000256" key="6">
    <source>
        <dbReference type="ARBA" id="ARBA00023136"/>
    </source>
</evidence>
<gene>
    <name evidence="8" type="ORF">HLI_08130</name>
</gene>
<dbReference type="GO" id="GO:0015109">
    <property type="term" value="F:chromate transmembrane transporter activity"/>
    <property type="evidence" value="ECO:0007669"/>
    <property type="project" value="InterPro"/>
</dbReference>
<dbReference type="InterPro" id="IPR003370">
    <property type="entry name" value="Chromate_transpt"/>
</dbReference>
<keyword evidence="3" id="KW-1003">Cell membrane</keyword>
<organism evidence="8 9">
    <name type="scientific">Halobacillus litoralis</name>
    <dbReference type="NCBI Taxonomy" id="45668"/>
    <lineage>
        <taxon>Bacteria</taxon>
        <taxon>Bacillati</taxon>
        <taxon>Bacillota</taxon>
        <taxon>Bacilli</taxon>
        <taxon>Bacillales</taxon>
        <taxon>Bacillaceae</taxon>
        <taxon>Halobacillus</taxon>
    </lineage>
</organism>
<feature type="transmembrane region" description="Helical" evidence="7">
    <location>
        <begin position="90"/>
        <end position="113"/>
    </location>
</feature>
<keyword evidence="4 7" id="KW-0812">Transmembrane</keyword>
<dbReference type="InterPro" id="IPR052518">
    <property type="entry name" value="CHR_Transporter"/>
</dbReference>
<proteinExistence type="inferred from homology"/>
<feature type="transmembrane region" description="Helical" evidence="7">
    <location>
        <begin position="156"/>
        <end position="186"/>
    </location>
</feature>
<feature type="transmembrane region" description="Helical" evidence="7">
    <location>
        <begin position="62"/>
        <end position="83"/>
    </location>
</feature>
<dbReference type="PANTHER" id="PTHR43663">
    <property type="entry name" value="CHROMATE TRANSPORT PROTEIN-RELATED"/>
    <property type="match status" value="1"/>
</dbReference>
<comment type="similarity">
    <text evidence="2">Belongs to the chromate ion transporter (CHR) (TC 2.A.51) family.</text>
</comment>
<dbReference type="EMBL" id="CP026118">
    <property type="protein sequence ID" value="QAS52199.1"/>
    <property type="molecule type" value="Genomic_DNA"/>
</dbReference>
<evidence type="ECO:0000256" key="5">
    <source>
        <dbReference type="ARBA" id="ARBA00022989"/>
    </source>
</evidence>
<evidence type="ECO:0000256" key="1">
    <source>
        <dbReference type="ARBA" id="ARBA00004651"/>
    </source>
</evidence>
<dbReference type="Pfam" id="PF02417">
    <property type="entry name" value="Chromate_transp"/>
    <property type="match status" value="1"/>
</dbReference>
<dbReference type="OrthoDB" id="9027281at2"/>
<feature type="transmembrane region" description="Helical" evidence="7">
    <location>
        <begin position="21"/>
        <end position="42"/>
    </location>
</feature>
<dbReference type="GO" id="GO:0005886">
    <property type="term" value="C:plasma membrane"/>
    <property type="evidence" value="ECO:0007669"/>
    <property type="project" value="UniProtKB-SubCell"/>
</dbReference>
<accession>A0A410MBT1</accession>
<evidence type="ECO:0000313" key="8">
    <source>
        <dbReference type="EMBL" id="QAS52199.1"/>
    </source>
</evidence>
<reference evidence="8 9" key="1">
    <citation type="submission" date="2018-01" db="EMBL/GenBank/DDBJ databases">
        <title>The whole genome sequencing and assembly of Halobacillus litoralis ERB031 strain.</title>
        <authorList>
            <person name="Lee S.-J."/>
            <person name="Park M.-K."/>
            <person name="Kim J.-Y."/>
            <person name="Lee Y.-J."/>
            <person name="Yi H."/>
            <person name="Bahn Y.-S."/>
            <person name="Kim J.F."/>
            <person name="Lee D.-W."/>
        </authorList>
    </citation>
    <scope>NUCLEOTIDE SEQUENCE [LARGE SCALE GENOMIC DNA]</scope>
    <source>
        <strain evidence="8 9">ERB 031</strain>
    </source>
</reference>
<evidence type="ECO:0000313" key="9">
    <source>
        <dbReference type="Proteomes" id="UP000287756"/>
    </source>
</evidence>
<protein>
    <submittedName>
        <fullName evidence="8">Chromate transporter</fullName>
    </submittedName>
</protein>
<name>A0A410MBT1_9BACI</name>
<dbReference type="AlphaFoldDB" id="A0A410MBT1"/>
<dbReference type="RefSeq" id="WP_128524492.1">
    <property type="nucleotide sequence ID" value="NZ_CANLVY010000002.1"/>
</dbReference>
<dbReference type="KEGG" id="hli:HLI_08130"/>
<keyword evidence="6 7" id="KW-0472">Membrane</keyword>
<feature type="transmembrane region" description="Helical" evidence="7">
    <location>
        <begin position="125"/>
        <end position="144"/>
    </location>
</feature>
<evidence type="ECO:0000256" key="2">
    <source>
        <dbReference type="ARBA" id="ARBA00005262"/>
    </source>
</evidence>
<evidence type="ECO:0000256" key="4">
    <source>
        <dbReference type="ARBA" id="ARBA00022692"/>
    </source>
</evidence>
<evidence type="ECO:0000256" key="7">
    <source>
        <dbReference type="SAM" id="Phobius"/>
    </source>
</evidence>
<keyword evidence="5 7" id="KW-1133">Transmembrane helix</keyword>
<dbReference type="Proteomes" id="UP000287756">
    <property type="component" value="Chromosome"/>
</dbReference>
<sequence>MAFQTKFTTPPENHLRVLLELLLTFMKISPLTFGGGIAMIPHIESEIVKKRRWFTSEDVPEIIAVSQSAPGSIAINASIYIGYTVSGIGGALTAMLGMLLPAGMIIVLLTYLFLTYQDLSVVQDAFQGIRPAIIGLILFAGLKIGKGAIHDRFTFFLFLIAIFSLGSIAISPVFLIVGGALAGWLYHAWNNRRS</sequence>